<proteinExistence type="predicted"/>
<dbReference type="Proteomes" id="UP001473424">
    <property type="component" value="Chromosome"/>
</dbReference>
<protein>
    <submittedName>
        <fullName evidence="1">Uncharacterized protein</fullName>
    </submittedName>
</protein>
<evidence type="ECO:0000313" key="2">
    <source>
        <dbReference type="Proteomes" id="UP001473424"/>
    </source>
</evidence>
<keyword evidence="2" id="KW-1185">Reference proteome</keyword>
<gene>
    <name evidence="1" type="ORF">SAP269_18750</name>
</gene>
<accession>A0ABM8JTU3</accession>
<sequence>MHPVFSINCCVNLDLWNVALSKTIICPRFNTGISIFFTYDSKILLLQCPSNAHRAFNLPLFSEPIWMGYTLLDTNYVDNWTN</sequence>
<reference evidence="2" key="1">
    <citation type="journal article" date="2024" name="FEMS Microbiol. Lett.">
        <title>Genomic insights into Spiroplasma endosymbionts that induce male-killing and protective phenotypes in the pea aphid.</title>
        <authorList>
            <person name="Arai H."/>
            <person name="Legeai F."/>
            <person name="Kageyama D."/>
            <person name="Sugio A."/>
            <person name="Simon J.C."/>
        </authorList>
    </citation>
    <scope>NUCLEOTIDE SEQUENCE [LARGE SCALE GENOMIC DNA]</scope>
    <source>
        <strain evidence="2">sAp269</strain>
    </source>
</reference>
<evidence type="ECO:0000313" key="1">
    <source>
        <dbReference type="EMBL" id="BET39286.1"/>
    </source>
</evidence>
<organism evidence="1 2">
    <name type="scientific">Spiroplasma ixodetis</name>
    <dbReference type="NCBI Taxonomy" id="2141"/>
    <lineage>
        <taxon>Bacteria</taxon>
        <taxon>Bacillati</taxon>
        <taxon>Mycoplasmatota</taxon>
        <taxon>Mollicutes</taxon>
        <taxon>Entomoplasmatales</taxon>
        <taxon>Spiroplasmataceae</taxon>
        <taxon>Spiroplasma</taxon>
    </lineage>
</organism>
<dbReference type="EMBL" id="AP028955">
    <property type="protein sequence ID" value="BET39286.1"/>
    <property type="molecule type" value="Genomic_DNA"/>
</dbReference>
<name>A0ABM8JTU3_9MOLU</name>